<comment type="similarity">
    <text evidence="1">Belongs to the UPF0065 (bug) family.</text>
</comment>
<dbReference type="Pfam" id="PF03401">
    <property type="entry name" value="TctC"/>
    <property type="match status" value="1"/>
</dbReference>
<dbReference type="InterPro" id="IPR005064">
    <property type="entry name" value="BUG"/>
</dbReference>
<dbReference type="PANTHER" id="PTHR42928:SF5">
    <property type="entry name" value="BLR1237 PROTEIN"/>
    <property type="match status" value="1"/>
</dbReference>
<dbReference type="AlphaFoldDB" id="A0A562KTF8"/>
<dbReference type="OrthoDB" id="7375033at2"/>
<keyword evidence="4" id="KW-1185">Reference proteome</keyword>
<evidence type="ECO:0000256" key="2">
    <source>
        <dbReference type="SAM" id="SignalP"/>
    </source>
</evidence>
<dbReference type="EMBL" id="VLKL01000021">
    <property type="protein sequence ID" value="TWH98708.1"/>
    <property type="molecule type" value="Genomic_DNA"/>
</dbReference>
<feature type="chain" id="PRO_5021958117" evidence="2">
    <location>
        <begin position="23"/>
        <end position="322"/>
    </location>
</feature>
<gene>
    <name evidence="3" type="ORF">IQ17_05786</name>
</gene>
<dbReference type="Gene3D" id="3.40.190.10">
    <property type="entry name" value="Periplasmic binding protein-like II"/>
    <property type="match status" value="1"/>
</dbReference>
<dbReference type="Gene3D" id="3.40.190.150">
    <property type="entry name" value="Bordetella uptake gene, domain 1"/>
    <property type="match status" value="1"/>
</dbReference>
<dbReference type="InterPro" id="IPR042100">
    <property type="entry name" value="Bug_dom1"/>
</dbReference>
<dbReference type="Proteomes" id="UP000317176">
    <property type="component" value="Unassembled WGS sequence"/>
</dbReference>
<keyword evidence="3" id="KW-0675">Receptor</keyword>
<evidence type="ECO:0000313" key="4">
    <source>
        <dbReference type="Proteomes" id="UP000317176"/>
    </source>
</evidence>
<name>A0A562KTF8_9BRAD</name>
<dbReference type="CDD" id="cd13578">
    <property type="entry name" value="PBP2_Bug27"/>
    <property type="match status" value="1"/>
</dbReference>
<sequence>MKALRVLAFIFGAAILVAPAAADNYPSRPIRLIVPYPAGGSTDIMARALQEPMTKILGQPIVIDNRGGAAGTTGSNEAARSDADGYTLLFANNGPISIAPLLQKGIDFDPLKSFAPVSLVSTAPLVLVASDKVPVNDVAGLLAYAKAQSKPMLYASAGPGSLGHLSTERFLNQAGLQMVHVPYRGQAPTTLAIFSGEVDILLTTTSDTLNEHIRSGKVKLLGVSSSGPSPVAPGAASIGSALKGYSVETWFGILAPAGTPPDVVAKLNAALGTVLAMPQIRDRFLSYGVEAKASTPAELYALIAAEIPSWRKLIEERNVKTE</sequence>
<proteinExistence type="inferred from homology"/>
<reference evidence="3 4" key="1">
    <citation type="journal article" date="2015" name="Stand. Genomic Sci.">
        <title>Genomic Encyclopedia of Bacterial and Archaeal Type Strains, Phase III: the genomes of soil and plant-associated and newly described type strains.</title>
        <authorList>
            <person name="Whitman W.B."/>
            <person name="Woyke T."/>
            <person name="Klenk H.P."/>
            <person name="Zhou Y."/>
            <person name="Lilburn T.G."/>
            <person name="Beck B.J."/>
            <person name="De Vos P."/>
            <person name="Vandamme P."/>
            <person name="Eisen J.A."/>
            <person name="Garrity G."/>
            <person name="Hugenholtz P."/>
            <person name="Kyrpides N.C."/>
        </authorList>
    </citation>
    <scope>NUCLEOTIDE SEQUENCE [LARGE SCALE GENOMIC DNA]</scope>
    <source>
        <strain evidence="3 4">CGMCC 1.10947</strain>
    </source>
</reference>
<evidence type="ECO:0000313" key="3">
    <source>
        <dbReference type="EMBL" id="TWH98708.1"/>
    </source>
</evidence>
<dbReference type="RefSeq" id="WP_145640870.1">
    <property type="nucleotide sequence ID" value="NZ_CP088014.1"/>
</dbReference>
<feature type="signal peptide" evidence="2">
    <location>
        <begin position="1"/>
        <end position="22"/>
    </location>
</feature>
<organism evidence="3 4">
    <name type="scientific">Bradyrhizobium daqingense</name>
    <dbReference type="NCBI Taxonomy" id="993502"/>
    <lineage>
        <taxon>Bacteria</taxon>
        <taxon>Pseudomonadati</taxon>
        <taxon>Pseudomonadota</taxon>
        <taxon>Alphaproteobacteria</taxon>
        <taxon>Hyphomicrobiales</taxon>
        <taxon>Nitrobacteraceae</taxon>
        <taxon>Bradyrhizobium</taxon>
    </lineage>
</organism>
<comment type="caution">
    <text evidence="3">The sequence shown here is derived from an EMBL/GenBank/DDBJ whole genome shotgun (WGS) entry which is preliminary data.</text>
</comment>
<protein>
    <submittedName>
        <fullName evidence="3">Tripartite-type tricarboxylate transporter receptor subunit TctC</fullName>
    </submittedName>
</protein>
<dbReference type="SUPFAM" id="SSF53850">
    <property type="entry name" value="Periplasmic binding protein-like II"/>
    <property type="match status" value="1"/>
</dbReference>
<dbReference type="PIRSF" id="PIRSF017082">
    <property type="entry name" value="YflP"/>
    <property type="match status" value="1"/>
</dbReference>
<accession>A0A562KTF8</accession>
<dbReference type="PANTHER" id="PTHR42928">
    <property type="entry name" value="TRICARBOXYLATE-BINDING PROTEIN"/>
    <property type="match status" value="1"/>
</dbReference>
<keyword evidence="2" id="KW-0732">Signal</keyword>
<evidence type="ECO:0000256" key="1">
    <source>
        <dbReference type="ARBA" id="ARBA00006987"/>
    </source>
</evidence>